<evidence type="ECO:0000256" key="1">
    <source>
        <dbReference type="SAM" id="Phobius"/>
    </source>
</evidence>
<feature type="transmembrane region" description="Helical" evidence="1">
    <location>
        <begin position="56"/>
        <end position="73"/>
    </location>
</feature>
<keyword evidence="1" id="KW-1133">Transmembrane helix</keyword>
<dbReference type="AlphaFoldDB" id="A0A6C0CTL0"/>
<evidence type="ECO:0000313" key="2">
    <source>
        <dbReference type="EMBL" id="QHT07492.1"/>
    </source>
</evidence>
<keyword evidence="1" id="KW-0472">Membrane</keyword>
<keyword evidence="1" id="KW-0812">Transmembrane</keyword>
<reference evidence="2" key="1">
    <citation type="journal article" date="2020" name="Nature">
        <title>Giant virus diversity and host interactions through global metagenomics.</title>
        <authorList>
            <person name="Schulz F."/>
            <person name="Roux S."/>
            <person name="Paez-Espino D."/>
            <person name="Jungbluth S."/>
            <person name="Walsh D.A."/>
            <person name="Denef V.J."/>
            <person name="McMahon K.D."/>
            <person name="Konstantinidis K.T."/>
            <person name="Eloe-Fadrosh E.A."/>
            <person name="Kyrpides N.C."/>
            <person name="Woyke T."/>
        </authorList>
    </citation>
    <scope>NUCLEOTIDE SEQUENCE</scope>
    <source>
        <strain evidence="2">GVMAG-M-3300021963-12</strain>
    </source>
</reference>
<proteinExistence type="predicted"/>
<sequence>MDINSYYAYGWALIGLGMWLSRGRGRQFLGELSSHVGFALIVVASIADRSMSSKDIYIKILSTFLLLVILYHVMRYEHPPWWRDYGGQGLEFIVGIIITSLNIDLT</sequence>
<dbReference type="EMBL" id="MN739481">
    <property type="protein sequence ID" value="QHT07492.1"/>
    <property type="molecule type" value="Genomic_DNA"/>
</dbReference>
<name>A0A6C0CTL0_9ZZZZ</name>
<protein>
    <submittedName>
        <fullName evidence="2">Uncharacterized protein</fullName>
    </submittedName>
</protein>
<organism evidence="2">
    <name type="scientific">viral metagenome</name>
    <dbReference type="NCBI Taxonomy" id="1070528"/>
    <lineage>
        <taxon>unclassified sequences</taxon>
        <taxon>metagenomes</taxon>
        <taxon>organismal metagenomes</taxon>
    </lineage>
</organism>
<accession>A0A6C0CTL0</accession>
<feature type="transmembrane region" description="Helical" evidence="1">
    <location>
        <begin position="28"/>
        <end position="44"/>
    </location>
</feature>